<comment type="subcellular location">
    <subcellularLocation>
        <location evidence="1">Membrane</location>
        <topology evidence="1">Multi-pass membrane protein</topology>
    </subcellularLocation>
</comment>
<evidence type="ECO:0000256" key="1">
    <source>
        <dbReference type="ARBA" id="ARBA00004141"/>
    </source>
</evidence>
<evidence type="ECO:0000313" key="8">
    <source>
        <dbReference type="EMBL" id="VAV83430.1"/>
    </source>
</evidence>
<dbReference type="GO" id="GO:0042773">
    <property type="term" value="P:ATP synthesis coupled electron transport"/>
    <property type="evidence" value="ECO:0007669"/>
    <property type="project" value="InterPro"/>
</dbReference>
<dbReference type="EC" id="1.6.5.3" evidence="8"/>
<dbReference type="PANTHER" id="PTHR11434">
    <property type="entry name" value="NADH-UBIQUINONE OXIDOREDUCTASE SUBUNIT ND4L"/>
    <property type="match status" value="1"/>
</dbReference>
<evidence type="ECO:0000256" key="3">
    <source>
        <dbReference type="ARBA" id="ARBA00022448"/>
    </source>
</evidence>
<keyword evidence="6 7" id="KW-0472">Membrane</keyword>
<feature type="transmembrane region" description="Helical" evidence="7">
    <location>
        <begin position="6"/>
        <end position="24"/>
    </location>
</feature>
<accession>A0A3B0QPF4</accession>
<keyword evidence="4 7" id="KW-0812">Transmembrane</keyword>
<organism evidence="8">
    <name type="scientific">hydrothermal vent metagenome</name>
    <dbReference type="NCBI Taxonomy" id="652676"/>
    <lineage>
        <taxon>unclassified sequences</taxon>
        <taxon>metagenomes</taxon>
        <taxon>ecological metagenomes</taxon>
    </lineage>
</organism>
<dbReference type="Gene3D" id="1.10.287.3510">
    <property type="match status" value="1"/>
</dbReference>
<dbReference type="PANTHER" id="PTHR11434:SF16">
    <property type="entry name" value="NADH-UBIQUINONE OXIDOREDUCTASE CHAIN 4L"/>
    <property type="match status" value="1"/>
</dbReference>
<feature type="transmembrane region" description="Helical" evidence="7">
    <location>
        <begin position="59"/>
        <end position="84"/>
    </location>
</feature>
<keyword evidence="8" id="KW-0830">Ubiquinone</keyword>
<dbReference type="EMBL" id="UOEA01000040">
    <property type="protein sequence ID" value="VAV83430.1"/>
    <property type="molecule type" value="Genomic_DNA"/>
</dbReference>
<evidence type="ECO:0000256" key="4">
    <source>
        <dbReference type="ARBA" id="ARBA00022692"/>
    </source>
</evidence>
<dbReference type="NCBIfam" id="NF004323">
    <property type="entry name" value="PRK05715.1-5"/>
    <property type="match status" value="1"/>
</dbReference>
<evidence type="ECO:0000256" key="5">
    <source>
        <dbReference type="ARBA" id="ARBA00022989"/>
    </source>
</evidence>
<dbReference type="InterPro" id="IPR001133">
    <property type="entry name" value="NADH_UbQ_OxRdtase_chain4L/K"/>
</dbReference>
<sequence length="100" mass="10982">MVPLTWFIGLGLILFMIGVSGVLLRKNIIIVLMSIELMLNSVNINLVAFSYYLDDIRGQIFAIFTITVAAAEVAVALGILIALVRNRRVLNSDDMDSLKG</sequence>
<keyword evidence="3" id="KW-0813">Transport</keyword>
<dbReference type="InterPro" id="IPR039428">
    <property type="entry name" value="NUOK/Mnh_C1-like"/>
</dbReference>
<gene>
    <name evidence="8" type="ORF">MNBD_DELTA01-1936</name>
</gene>
<dbReference type="GO" id="GO:0030964">
    <property type="term" value="C:NADH dehydrogenase complex"/>
    <property type="evidence" value="ECO:0007669"/>
    <property type="project" value="TreeGrafter"/>
</dbReference>
<dbReference type="GO" id="GO:0016651">
    <property type="term" value="F:oxidoreductase activity, acting on NAD(P)H"/>
    <property type="evidence" value="ECO:0007669"/>
    <property type="project" value="InterPro"/>
</dbReference>
<keyword evidence="5 7" id="KW-1133">Transmembrane helix</keyword>
<comment type="similarity">
    <text evidence="2">Belongs to the complex I subunit 4L family.</text>
</comment>
<dbReference type="FunFam" id="1.10.287.3510:FF:000001">
    <property type="entry name" value="NADH-quinone oxidoreductase subunit K"/>
    <property type="match status" value="1"/>
</dbReference>
<dbReference type="NCBIfam" id="NF004320">
    <property type="entry name" value="PRK05715.1-2"/>
    <property type="match status" value="1"/>
</dbReference>
<dbReference type="AlphaFoldDB" id="A0A3B0QPF4"/>
<dbReference type="NCBIfam" id="NF004321">
    <property type="entry name" value="PRK05715.1-3"/>
    <property type="match status" value="1"/>
</dbReference>
<feature type="transmembrane region" description="Helical" evidence="7">
    <location>
        <begin position="31"/>
        <end position="53"/>
    </location>
</feature>
<evidence type="ECO:0000256" key="2">
    <source>
        <dbReference type="ARBA" id="ARBA00010519"/>
    </source>
</evidence>
<evidence type="ECO:0000256" key="7">
    <source>
        <dbReference type="SAM" id="Phobius"/>
    </source>
</evidence>
<name>A0A3B0QPF4_9ZZZZ</name>
<dbReference type="Pfam" id="PF00420">
    <property type="entry name" value="Oxidored_q2"/>
    <property type="match status" value="1"/>
</dbReference>
<dbReference type="HAMAP" id="MF_01456">
    <property type="entry name" value="NDH1_NuoK"/>
    <property type="match status" value="1"/>
</dbReference>
<evidence type="ECO:0000256" key="6">
    <source>
        <dbReference type="ARBA" id="ARBA00023136"/>
    </source>
</evidence>
<protein>
    <submittedName>
        <fullName evidence="8">NADH-ubiquinone oxidoreductase chain K</fullName>
        <ecNumber evidence="8">1.6.5.3</ecNumber>
    </submittedName>
</protein>
<keyword evidence="8" id="KW-0560">Oxidoreductase</keyword>
<proteinExistence type="inferred from homology"/>
<reference evidence="8" key="1">
    <citation type="submission" date="2018-06" db="EMBL/GenBank/DDBJ databases">
        <authorList>
            <person name="Zhirakovskaya E."/>
        </authorList>
    </citation>
    <scope>NUCLEOTIDE SEQUENCE</scope>
</reference>